<organism evidence="8">
    <name type="scientific">Caldiarchaeum subterraneum</name>
    <dbReference type="NCBI Taxonomy" id="311458"/>
    <lineage>
        <taxon>Archaea</taxon>
        <taxon>Nitrososphaerota</taxon>
        <taxon>Candidatus Caldarchaeales</taxon>
        <taxon>Candidatus Caldarchaeaceae</taxon>
        <taxon>Candidatus Caldarchaeum</taxon>
    </lineage>
</organism>
<dbReference type="PANTHER" id="PTHR30482">
    <property type="entry name" value="HIGH-AFFINITY BRANCHED-CHAIN AMINO ACID TRANSPORT SYSTEM PERMEASE"/>
    <property type="match status" value="1"/>
</dbReference>
<comment type="subcellular location">
    <subcellularLocation>
        <location evidence="1">Cell membrane</location>
        <topology evidence="1">Multi-pass membrane protein</topology>
    </subcellularLocation>
</comment>
<evidence type="ECO:0000256" key="6">
    <source>
        <dbReference type="SAM" id="Phobius"/>
    </source>
</evidence>
<keyword evidence="3 6" id="KW-0812">Transmembrane</keyword>
<dbReference type="PANTHER" id="PTHR30482:SF10">
    <property type="entry name" value="HIGH-AFFINITY BRANCHED-CHAIN AMINO ACID TRANSPORT PROTEIN BRAE"/>
    <property type="match status" value="1"/>
</dbReference>
<evidence type="ECO:0000313" key="8">
    <source>
        <dbReference type="EMBL" id="HGN90386.1"/>
    </source>
</evidence>
<comment type="caution">
    <text evidence="8">The sequence shown here is derived from an EMBL/GenBank/DDBJ whole genome shotgun (WGS) entry which is preliminary data.</text>
</comment>
<keyword evidence="5 6" id="KW-0472">Membrane</keyword>
<evidence type="ECO:0000256" key="5">
    <source>
        <dbReference type="ARBA" id="ARBA00023136"/>
    </source>
</evidence>
<sequence length="321" mass="34889">MKTYSALGAAIALAAVPFLVGLNEYYLFLVTLILLYTTIVVAWQLIGGYGGQLDLGAGAYHGLGAVVTGFLMVNYGVSGWVGLLVSGAAAAGVAFLIGYPSFRLGLKEVWYALSSLALVLILQKIFLLWTDVAGPLERYIPYAEFDPVFMRAGTKIFYYYITAALLASTFLIVSRIRRSKTGLYLISIRENEEAAEMLGVDVRRYKLQALMIYSFIAAVTGGIYASMVGFYHPTLFDSWISIQTATLAIVGGLGHLLGPPIVSIILLTVQEYLRITLGAVIIGLHQVIFGIILVVIIMFKPDGLGPLIDSLARRFPASVRR</sequence>
<dbReference type="EMBL" id="DTAD01000045">
    <property type="protein sequence ID" value="HGN90386.1"/>
    <property type="molecule type" value="Genomic_DNA"/>
</dbReference>
<feature type="transmembrane region" description="Helical" evidence="6">
    <location>
        <begin position="210"/>
        <end position="232"/>
    </location>
</feature>
<dbReference type="GO" id="GO:0015658">
    <property type="term" value="F:branched-chain amino acid transmembrane transporter activity"/>
    <property type="evidence" value="ECO:0007669"/>
    <property type="project" value="InterPro"/>
</dbReference>
<evidence type="ECO:0000256" key="2">
    <source>
        <dbReference type="ARBA" id="ARBA00022475"/>
    </source>
</evidence>
<reference evidence="8" key="1">
    <citation type="journal article" date="2020" name="mSystems">
        <title>Genome- and Community-Level Interaction Insights into Carbon Utilization and Element Cycling Functions of Hydrothermarchaeota in Hydrothermal Sediment.</title>
        <authorList>
            <person name="Zhou Z."/>
            <person name="Liu Y."/>
            <person name="Xu W."/>
            <person name="Pan J."/>
            <person name="Luo Z.H."/>
            <person name="Li M."/>
        </authorList>
    </citation>
    <scope>NUCLEOTIDE SEQUENCE [LARGE SCALE GENOMIC DNA]</scope>
    <source>
        <strain evidence="9">SpSt-1073</strain>
        <strain evidence="8">SpSt-613</strain>
        <strain evidence="7">SpSt-669</strain>
    </source>
</reference>
<feature type="transmembrane region" description="Helical" evidence="6">
    <location>
        <begin position="109"/>
        <end position="129"/>
    </location>
</feature>
<feature type="transmembrane region" description="Helical" evidence="6">
    <location>
        <begin position="25"/>
        <end position="46"/>
    </location>
</feature>
<feature type="transmembrane region" description="Helical" evidence="6">
    <location>
        <begin position="156"/>
        <end position="173"/>
    </location>
</feature>
<dbReference type="AlphaFoldDB" id="A0A7C4E2G4"/>
<evidence type="ECO:0000256" key="1">
    <source>
        <dbReference type="ARBA" id="ARBA00004651"/>
    </source>
</evidence>
<feature type="transmembrane region" description="Helical" evidence="6">
    <location>
        <begin position="244"/>
        <end position="269"/>
    </location>
</feature>
<evidence type="ECO:0000313" key="9">
    <source>
        <dbReference type="EMBL" id="HHN52714.1"/>
    </source>
</evidence>
<proteinExistence type="predicted"/>
<accession>A0A7C4E2G4</accession>
<dbReference type="InterPro" id="IPR043428">
    <property type="entry name" value="LivM-like"/>
</dbReference>
<feature type="transmembrane region" description="Helical" evidence="6">
    <location>
        <begin position="276"/>
        <end position="299"/>
    </location>
</feature>
<dbReference type="Pfam" id="PF02653">
    <property type="entry name" value="BPD_transp_2"/>
    <property type="match status" value="1"/>
</dbReference>
<feature type="transmembrane region" description="Helical" evidence="6">
    <location>
        <begin position="83"/>
        <end position="102"/>
    </location>
</feature>
<dbReference type="GO" id="GO:0005886">
    <property type="term" value="C:plasma membrane"/>
    <property type="evidence" value="ECO:0007669"/>
    <property type="project" value="UniProtKB-SubCell"/>
</dbReference>
<protein>
    <submittedName>
        <fullName evidence="8">Branched-chain amino acid ABC transporter permease</fullName>
    </submittedName>
</protein>
<dbReference type="EMBL" id="DRXG01000116">
    <property type="protein sequence ID" value="HHN52714.1"/>
    <property type="molecule type" value="Genomic_DNA"/>
</dbReference>
<evidence type="ECO:0000256" key="3">
    <source>
        <dbReference type="ARBA" id="ARBA00022692"/>
    </source>
</evidence>
<keyword evidence="2" id="KW-1003">Cell membrane</keyword>
<gene>
    <name evidence="9" type="ORF">ENM30_05320</name>
    <name evidence="8" type="ORF">ENT82_04585</name>
    <name evidence="7" type="ORF">ENU43_04575</name>
</gene>
<keyword evidence="4 6" id="KW-1133">Transmembrane helix</keyword>
<dbReference type="CDD" id="cd06581">
    <property type="entry name" value="TM_PBP1_LivM_like"/>
    <property type="match status" value="1"/>
</dbReference>
<dbReference type="EMBL" id="DTCM01000061">
    <property type="protein sequence ID" value="HGL40923.1"/>
    <property type="molecule type" value="Genomic_DNA"/>
</dbReference>
<dbReference type="InterPro" id="IPR001851">
    <property type="entry name" value="ABC_transp_permease"/>
</dbReference>
<evidence type="ECO:0000256" key="4">
    <source>
        <dbReference type="ARBA" id="ARBA00022989"/>
    </source>
</evidence>
<evidence type="ECO:0000313" key="7">
    <source>
        <dbReference type="EMBL" id="HGL40923.1"/>
    </source>
</evidence>
<name>A0A7C4E2G4_CALS0</name>